<evidence type="ECO:0000256" key="5">
    <source>
        <dbReference type="ARBA" id="ARBA00023002"/>
    </source>
</evidence>
<comment type="similarity">
    <text evidence="2 6">Belongs to the acyl-CoA dehydrogenase family.</text>
</comment>
<keyword evidence="3 6" id="KW-0285">Flavoprotein</keyword>
<feature type="domain" description="Acyl-CoA oxidase/dehydrogenase middle" evidence="8">
    <location>
        <begin position="125"/>
        <end position="219"/>
    </location>
</feature>
<dbReference type="PROSITE" id="PS00072">
    <property type="entry name" value="ACYL_COA_DH_1"/>
    <property type="match status" value="1"/>
</dbReference>
<dbReference type="Gene3D" id="1.10.540.10">
    <property type="entry name" value="Acyl-CoA dehydrogenase/oxidase, N-terminal domain"/>
    <property type="match status" value="1"/>
</dbReference>
<evidence type="ECO:0000259" key="7">
    <source>
        <dbReference type="Pfam" id="PF00441"/>
    </source>
</evidence>
<dbReference type="KEGG" id="fri:FraEuI1c_4188"/>
<keyword evidence="11" id="KW-1185">Reference proteome</keyword>
<dbReference type="Pfam" id="PF02770">
    <property type="entry name" value="Acyl-CoA_dh_M"/>
    <property type="match status" value="1"/>
</dbReference>
<dbReference type="Gene3D" id="2.40.110.10">
    <property type="entry name" value="Butyryl-CoA Dehydrogenase, subunit A, domain 2"/>
    <property type="match status" value="1"/>
</dbReference>
<dbReference type="FunCoup" id="E3JAJ5">
    <property type="interactions" value="79"/>
</dbReference>
<dbReference type="AlphaFoldDB" id="E3JAJ5"/>
<dbReference type="EMBL" id="CP002299">
    <property type="protein sequence ID" value="ADP82187.1"/>
    <property type="molecule type" value="Genomic_DNA"/>
</dbReference>
<protein>
    <submittedName>
        <fullName evidence="10">Acyl-CoA dehydrogenase domain-containing protein</fullName>
    </submittedName>
</protein>
<dbReference type="FunFam" id="2.40.110.10:FF:000002">
    <property type="entry name" value="Acyl-CoA dehydrogenase fadE12"/>
    <property type="match status" value="1"/>
</dbReference>
<dbReference type="Proteomes" id="UP000002484">
    <property type="component" value="Chromosome"/>
</dbReference>
<comment type="cofactor">
    <cofactor evidence="1 6">
        <name>FAD</name>
        <dbReference type="ChEBI" id="CHEBI:57692"/>
    </cofactor>
</comment>
<evidence type="ECO:0000313" key="10">
    <source>
        <dbReference type="EMBL" id="ADP82187.1"/>
    </source>
</evidence>
<dbReference type="HOGENOM" id="CLU_018204_0_2_11"/>
<name>E3JAJ5_PSEI1</name>
<dbReference type="RefSeq" id="WP_013425305.1">
    <property type="nucleotide sequence ID" value="NC_014666.1"/>
</dbReference>
<organism evidence="10 11">
    <name type="scientific">Pseudofrankia inefficax (strain DSM 45817 / CECT 9037 / DDB 130130 / EuI1c)</name>
    <name type="common">Frankia inefficax</name>
    <dbReference type="NCBI Taxonomy" id="298654"/>
    <lineage>
        <taxon>Bacteria</taxon>
        <taxon>Bacillati</taxon>
        <taxon>Actinomycetota</taxon>
        <taxon>Actinomycetes</taxon>
        <taxon>Frankiales</taxon>
        <taxon>Frankiaceae</taxon>
        <taxon>Pseudofrankia</taxon>
    </lineage>
</organism>
<keyword evidence="5 6" id="KW-0560">Oxidoreductase</keyword>
<evidence type="ECO:0000256" key="2">
    <source>
        <dbReference type="ARBA" id="ARBA00009347"/>
    </source>
</evidence>
<dbReference type="InterPro" id="IPR013786">
    <property type="entry name" value="AcylCoA_DH/ox_N"/>
</dbReference>
<accession>E3JAJ5</accession>
<dbReference type="OrthoDB" id="8876745at2"/>
<feature type="domain" description="Acyl-CoA dehydrogenase/oxidase C-terminal" evidence="7">
    <location>
        <begin position="232"/>
        <end position="380"/>
    </location>
</feature>
<dbReference type="GO" id="GO:0050660">
    <property type="term" value="F:flavin adenine dinucleotide binding"/>
    <property type="evidence" value="ECO:0007669"/>
    <property type="project" value="InterPro"/>
</dbReference>
<dbReference type="PANTHER" id="PTHR43884">
    <property type="entry name" value="ACYL-COA DEHYDROGENASE"/>
    <property type="match status" value="1"/>
</dbReference>
<dbReference type="Pfam" id="PF02771">
    <property type="entry name" value="Acyl-CoA_dh_N"/>
    <property type="match status" value="1"/>
</dbReference>
<dbReference type="eggNOG" id="COG1960">
    <property type="taxonomic scope" value="Bacteria"/>
</dbReference>
<dbReference type="InterPro" id="IPR006091">
    <property type="entry name" value="Acyl-CoA_Oxase/DH_mid-dom"/>
</dbReference>
<dbReference type="STRING" id="298654.FraEuI1c_4188"/>
<dbReference type="InterPro" id="IPR006089">
    <property type="entry name" value="Acyl-CoA_DH_CS"/>
</dbReference>
<dbReference type="SUPFAM" id="SSF47203">
    <property type="entry name" value="Acyl-CoA dehydrogenase C-terminal domain-like"/>
    <property type="match status" value="1"/>
</dbReference>
<evidence type="ECO:0000256" key="6">
    <source>
        <dbReference type="RuleBase" id="RU362125"/>
    </source>
</evidence>
<keyword evidence="4 6" id="KW-0274">FAD</keyword>
<dbReference type="PANTHER" id="PTHR43884:SF12">
    <property type="entry name" value="ISOVALERYL-COA DEHYDROGENASE, MITOCHONDRIAL-RELATED"/>
    <property type="match status" value="1"/>
</dbReference>
<dbReference type="InterPro" id="IPR037069">
    <property type="entry name" value="AcylCoA_DH/ox_N_sf"/>
</dbReference>
<dbReference type="InParanoid" id="E3JAJ5"/>
<dbReference type="PROSITE" id="PS00073">
    <property type="entry name" value="ACYL_COA_DH_2"/>
    <property type="match status" value="1"/>
</dbReference>
<dbReference type="Gene3D" id="1.20.140.10">
    <property type="entry name" value="Butyryl-CoA Dehydrogenase, subunit A, domain 3"/>
    <property type="match status" value="1"/>
</dbReference>
<dbReference type="InterPro" id="IPR036250">
    <property type="entry name" value="AcylCo_DH-like_C"/>
</dbReference>
<feature type="domain" description="Acyl-CoA dehydrogenase/oxidase N-terminal" evidence="9">
    <location>
        <begin position="8"/>
        <end position="121"/>
    </location>
</feature>
<evidence type="ECO:0000256" key="1">
    <source>
        <dbReference type="ARBA" id="ARBA00001974"/>
    </source>
</evidence>
<evidence type="ECO:0000313" key="11">
    <source>
        <dbReference type="Proteomes" id="UP000002484"/>
    </source>
</evidence>
<reference evidence="10 11" key="1">
    <citation type="submission" date="2010-10" db="EMBL/GenBank/DDBJ databases">
        <title>Complete sequence of Frankia sp. EuI1c.</title>
        <authorList>
            <consortium name="US DOE Joint Genome Institute"/>
            <person name="Lucas S."/>
            <person name="Copeland A."/>
            <person name="Lapidus A."/>
            <person name="Cheng J.-F."/>
            <person name="Bruce D."/>
            <person name="Goodwin L."/>
            <person name="Pitluck S."/>
            <person name="Chertkov O."/>
            <person name="Detter J.C."/>
            <person name="Han C."/>
            <person name="Tapia R."/>
            <person name="Land M."/>
            <person name="Hauser L."/>
            <person name="Jeffries C."/>
            <person name="Kyrpides N."/>
            <person name="Ivanova N."/>
            <person name="Mikhailova N."/>
            <person name="Beauchemin N."/>
            <person name="Sen A."/>
            <person name="Sur S.A."/>
            <person name="Gtari M."/>
            <person name="Wall L."/>
            <person name="Tisa L."/>
            <person name="Woyke T."/>
        </authorList>
    </citation>
    <scope>NUCLEOTIDE SEQUENCE [LARGE SCALE GENOMIC DNA]</scope>
    <source>
        <strain evidence="11">DSM 45817 / CECT 9037 / EuI1c</strain>
    </source>
</reference>
<dbReference type="InterPro" id="IPR009075">
    <property type="entry name" value="AcylCo_DH/oxidase_C"/>
</dbReference>
<evidence type="ECO:0000259" key="9">
    <source>
        <dbReference type="Pfam" id="PF02771"/>
    </source>
</evidence>
<evidence type="ECO:0000256" key="4">
    <source>
        <dbReference type="ARBA" id="ARBA00022827"/>
    </source>
</evidence>
<dbReference type="GO" id="GO:0003995">
    <property type="term" value="F:acyl-CoA dehydrogenase activity"/>
    <property type="evidence" value="ECO:0007669"/>
    <property type="project" value="InterPro"/>
</dbReference>
<sequence>MRRELFGPDHEALRETARTFVEREVVPHQDTWLEKGLVDRSAWLAAGAQGLLGIAAPAEYGGAGEDDYRYRLVLVEELARVGAASFNAGTSAQDDLVVPYLRDLGTAEQQAAWLPRLCTGEAIGALAMTEPGAGSDLQGIRTSAVRDGEGWRLSGSKTFITNGILADVVIVFARTDPEAGSRGYSLFLVESAADGFRRGRKLEKLGLRGNDTAELFFDDIVLPSTALLGTEGRGLAHLMERLPLERLSIGATSYAFARAAYDWTVEYCFGRRAFGQPIGDFQNTRFTLAEIATELDVAQAYHDRAVLALGDGSLTAVDAAKAKWWLTDLQNRVVDRCVQLHGGYGFMWEYPITRAYADARIQPIFGGTNEIMKEIIGRDIAKRANAGGATA</sequence>
<dbReference type="SUPFAM" id="SSF56645">
    <property type="entry name" value="Acyl-CoA dehydrogenase NM domain-like"/>
    <property type="match status" value="1"/>
</dbReference>
<evidence type="ECO:0000256" key="3">
    <source>
        <dbReference type="ARBA" id="ARBA00022630"/>
    </source>
</evidence>
<dbReference type="Pfam" id="PF00441">
    <property type="entry name" value="Acyl-CoA_dh_1"/>
    <property type="match status" value="1"/>
</dbReference>
<gene>
    <name evidence="10" type="ordered locus">FraEuI1c_4188</name>
</gene>
<proteinExistence type="inferred from homology"/>
<dbReference type="InterPro" id="IPR009100">
    <property type="entry name" value="AcylCoA_DH/oxidase_NM_dom_sf"/>
</dbReference>
<dbReference type="FunFam" id="1.20.140.10:FF:000001">
    <property type="entry name" value="Acyl-CoA dehydrogenase"/>
    <property type="match status" value="1"/>
</dbReference>
<evidence type="ECO:0000259" key="8">
    <source>
        <dbReference type="Pfam" id="PF02770"/>
    </source>
</evidence>
<dbReference type="InterPro" id="IPR046373">
    <property type="entry name" value="Acyl-CoA_Oxase/DH_mid-dom_sf"/>
</dbReference>